<dbReference type="Proteomes" id="UP000199112">
    <property type="component" value="Unassembled WGS sequence"/>
</dbReference>
<keyword evidence="2" id="KW-1185">Reference proteome</keyword>
<evidence type="ECO:0000313" key="1">
    <source>
        <dbReference type="EMBL" id="SEH14539.1"/>
    </source>
</evidence>
<proteinExistence type="predicted"/>
<sequence>MCSINYQKEGTKIVLSTARYWYEHRPFYDRGSDYLPTYYIVDCFSSAIHYFGADGMR</sequence>
<protein>
    <submittedName>
        <fullName evidence="1">Uncharacterized protein</fullName>
    </submittedName>
</protein>
<dbReference type="EMBL" id="FNWL01000002">
    <property type="protein sequence ID" value="SEH14539.1"/>
    <property type="molecule type" value="Genomic_DNA"/>
</dbReference>
<gene>
    <name evidence="1" type="ORF">SAMN04487967_1650</name>
</gene>
<dbReference type="AlphaFoldDB" id="A0A1H6FUS1"/>
<organism evidence="1 2">
    <name type="scientific">Natronorubrum sediminis</name>
    <dbReference type="NCBI Taxonomy" id="640943"/>
    <lineage>
        <taxon>Archaea</taxon>
        <taxon>Methanobacteriati</taxon>
        <taxon>Methanobacteriota</taxon>
        <taxon>Stenosarchaea group</taxon>
        <taxon>Halobacteria</taxon>
        <taxon>Halobacteriales</taxon>
        <taxon>Natrialbaceae</taxon>
        <taxon>Natronorubrum</taxon>
    </lineage>
</organism>
<evidence type="ECO:0000313" key="2">
    <source>
        <dbReference type="Proteomes" id="UP000199112"/>
    </source>
</evidence>
<accession>A0A1H6FUS1</accession>
<name>A0A1H6FUS1_9EURY</name>
<reference evidence="2" key="1">
    <citation type="submission" date="2016-10" db="EMBL/GenBank/DDBJ databases">
        <authorList>
            <person name="Varghese N."/>
            <person name="Submissions S."/>
        </authorList>
    </citation>
    <scope>NUCLEOTIDE SEQUENCE [LARGE SCALE GENOMIC DNA]</scope>
    <source>
        <strain evidence="2">CGMCC 1.8981</strain>
    </source>
</reference>